<feature type="domain" description="Transketolase N-terminal" evidence="2">
    <location>
        <begin position="2"/>
        <end position="109"/>
    </location>
</feature>
<dbReference type="Proteomes" id="UP000011064">
    <property type="component" value="Unassembled WGS sequence"/>
</dbReference>
<dbReference type="HOGENOM" id="CLU_1759610_0_0_1"/>
<dbReference type="InterPro" id="IPR029061">
    <property type="entry name" value="THDP-binding"/>
</dbReference>
<dbReference type="Pfam" id="PF00456">
    <property type="entry name" value="Transketolase_N"/>
    <property type="match status" value="1"/>
</dbReference>
<organism evidence="3 4">
    <name type="scientific">Pseudogymnoascus destructans (strain ATCC MYA-4855 / 20631-21)</name>
    <name type="common">Bat white-nose syndrome fungus</name>
    <name type="synonym">Geomyces destructans</name>
    <dbReference type="NCBI Taxonomy" id="658429"/>
    <lineage>
        <taxon>Eukaryota</taxon>
        <taxon>Fungi</taxon>
        <taxon>Dikarya</taxon>
        <taxon>Ascomycota</taxon>
        <taxon>Pezizomycotina</taxon>
        <taxon>Leotiomycetes</taxon>
        <taxon>Thelebolales</taxon>
        <taxon>Thelebolaceae</taxon>
        <taxon>Pseudogymnoascus</taxon>
    </lineage>
</organism>
<dbReference type="PANTHER" id="PTHR43522:SF2">
    <property type="entry name" value="TRANSKETOLASE 1-RELATED"/>
    <property type="match status" value="1"/>
</dbReference>
<dbReference type="GO" id="GO:0004802">
    <property type="term" value="F:transketolase activity"/>
    <property type="evidence" value="ECO:0007669"/>
    <property type="project" value="TreeGrafter"/>
</dbReference>
<sequence>MKAVKSALQWATRQDRPTLIACKTKIGRGAATMEGSHKTHGAALGAAEIAATRLGLAWTHEPFELPEAVDKAWKKVGKRGAKERKAWEARLHASSQAADFTRAMKGELPAGAFDKLQAKIAELVETPAGPGDAPVVGRGAGRTVRRHS</sequence>
<keyword evidence="4" id="KW-1185">Reference proteome</keyword>
<dbReference type="EMBL" id="GL574876">
    <property type="protein sequence ID" value="ELR04182.1"/>
    <property type="molecule type" value="Genomic_DNA"/>
</dbReference>
<dbReference type="InParanoid" id="L8FTI4"/>
<dbReference type="InterPro" id="IPR005474">
    <property type="entry name" value="Transketolase_N"/>
</dbReference>
<reference evidence="4" key="1">
    <citation type="submission" date="2010-09" db="EMBL/GenBank/DDBJ databases">
        <title>The genome sequence of Geomyces destructans 20631-21.</title>
        <authorList>
            <consortium name="The Broad Institute Genome Sequencing Platform"/>
            <person name="Cuomo C.A."/>
            <person name="Blehert D.S."/>
            <person name="Lorch J.M."/>
            <person name="Young S.K."/>
            <person name="Zeng Q."/>
            <person name="Gargeya S."/>
            <person name="Fitzgerald M."/>
            <person name="Haas B."/>
            <person name="Abouelleil A."/>
            <person name="Alvarado L."/>
            <person name="Arachchi H.M."/>
            <person name="Berlin A."/>
            <person name="Brown A."/>
            <person name="Chapman S.B."/>
            <person name="Chen Z."/>
            <person name="Dunbar C."/>
            <person name="Freedman E."/>
            <person name="Gearin G."/>
            <person name="Gellesch M."/>
            <person name="Goldberg J."/>
            <person name="Griggs A."/>
            <person name="Gujja S."/>
            <person name="Heiman D."/>
            <person name="Howarth C."/>
            <person name="Larson L."/>
            <person name="Lui A."/>
            <person name="MacDonald P.J.P."/>
            <person name="Montmayeur A."/>
            <person name="Murphy C."/>
            <person name="Neiman D."/>
            <person name="Pearson M."/>
            <person name="Priest M."/>
            <person name="Roberts A."/>
            <person name="Saif S."/>
            <person name="Shea T."/>
            <person name="Shenoy N."/>
            <person name="Sisk P."/>
            <person name="Stolte C."/>
            <person name="Sykes S."/>
            <person name="Wortman J."/>
            <person name="Nusbaum C."/>
            <person name="Birren B."/>
        </authorList>
    </citation>
    <scope>NUCLEOTIDE SEQUENCE [LARGE SCALE GENOMIC DNA]</scope>
    <source>
        <strain evidence="4">ATCC MYA-4855 / 20631-21</strain>
    </source>
</reference>
<name>L8FTI4_PSED2</name>
<evidence type="ECO:0000256" key="1">
    <source>
        <dbReference type="SAM" id="MobiDB-lite"/>
    </source>
</evidence>
<dbReference type="PANTHER" id="PTHR43522">
    <property type="entry name" value="TRANSKETOLASE"/>
    <property type="match status" value="1"/>
</dbReference>
<dbReference type="AlphaFoldDB" id="L8FTI4"/>
<dbReference type="SUPFAM" id="SSF52518">
    <property type="entry name" value="Thiamin diphosphate-binding fold (THDP-binding)"/>
    <property type="match status" value="1"/>
</dbReference>
<dbReference type="STRING" id="658429.L8FTI4"/>
<dbReference type="Gene3D" id="3.40.50.970">
    <property type="match status" value="1"/>
</dbReference>
<proteinExistence type="predicted"/>
<evidence type="ECO:0000313" key="3">
    <source>
        <dbReference type="EMBL" id="ELR04182.1"/>
    </source>
</evidence>
<dbReference type="InterPro" id="IPR033247">
    <property type="entry name" value="Transketolase_fam"/>
</dbReference>
<protein>
    <recommendedName>
        <fullName evidence="2">Transketolase N-terminal domain-containing protein</fullName>
    </recommendedName>
</protein>
<dbReference type="VEuPathDB" id="FungiDB:GMDG_08995"/>
<evidence type="ECO:0000313" key="4">
    <source>
        <dbReference type="Proteomes" id="UP000011064"/>
    </source>
</evidence>
<feature type="region of interest" description="Disordered" evidence="1">
    <location>
        <begin position="127"/>
        <end position="148"/>
    </location>
</feature>
<dbReference type="GO" id="GO:0006098">
    <property type="term" value="P:pentose-phosphate shunt"/>
    <property type="evidence" value="ECO:0007669"/>
    <property type="project" value="TreeGrafter"/>
</dbReference>
<evidence type="ECO:0000259" key="2">
    <source>
        <dbReference type="Pfam" id="PF00456"/>
    </source>
</evidence>
<gene>
    <name evidence="3" type="ORF">GMDG_08995</name>
</gene>
<dbReference type="GO" id="GO:0005829">
    <property type="term" value="C:cytosol"/>
    <property type="evidence" value="ECO:0007669"/>
    <property type="project" value="TreeGrafter"/>
</dbReference>
<accession>L8FTI4</accession>